<dbReference type="PANTHER" id="PTHR24171">
    <property type="entry name" value="ANKYRIN REPEAT DOMAIN-CONTAINING PROTEIN 39-RELATED"/>
    <property type="match status" value="1"/>
</dbReference>
<dbReference type="EMBL" id="JAJHNU010000002">
    <property type="protein sequence ID" value="MDN4121407.1"/>
    <property type="molecule type" value="Genomic_DNA"/>
</dbReference>
<feature type="compositionally biased region" description="Polar residues" evidence="4">
    <location>
        <begin position="216"/>
        <end position="240"/>
    </location>
</feature>
<reference evidence="6" key="1">
    <citation type="submission" date="2021-11" db="EMBL/GenBank/DDBJ databases">
        <title>Draft genome sequence of Alcaligenes endophyticus type strain CCUG 75668T.</title>
        <authorList>
            <person name="Salva-Serra F."/>
            <person name="Duran R.E."/>
            <person name="Seeger M."/>
            <person name="Moore E.R.B."/>
            <person name="Jaen-Luchoro D."/>
        </authorList>
    </citation>
    <scope>NUCLEOTIDE SEQUENCE</scope>
    <source>
        <strain evidence="6">CCUG 75668</strain>
    </source>
</reference>
<dbReference type="RefSeq" id="WP_266124087.1">
    <property type="nucleotide sequence ID" value="NZ_JAJHNU010000002.1"/>
</dbReference>
<comment type="caution">
    <text evidence="6">The sequence shown here is derived from an EMBL/GenBank/DDBJ whole genome shotgun (WGS) entry which is preliminary data.</text>
</comment>
<organism evidence="6 7">
    <name type="scientific">Alcaligenes endophyticus</name>
    <dbReference type="NCBI Taxonomy" id="1929088"/>
    <lineage>
        <taxon>Bacteria</taxon>
        <taxon>Pseudomonadati</taxon>
        <taxon>Pseudomonadota</taxon>
        <taxon>Betaproteobacteria</taxon>
        <taxon>Burkholderiales</taxon>
        <taxon>Alcaligenaceae</taxon>
        <taxon>Alcaligenes</taxon>
    </lineage>
</organism>
<evidence type="ECO:0000313" key="6">
    <source>
        <dbReference type="EMBL" id="MDN4121407.1"/>
    </source>
</evidence>
<evidence type="ECO:0000256" key="1">
    <source>
        <dbReference type="ARBA" id="ARBA00022737"/>
    </source>
</evidence>
<keyword evidence="5" id="KW-0732">Signal</keyword>
<evidence type="ECO:0000313" key="7">
    <source>
        <dbReference type="Proteomes" id="UP001168613"/>
    </source>
</evidence>
<dbReference type="InterPro" id="IPR036770">
    <property type="entry name" value="Ankyrin_rpt-contain_sf"/>
</dbReference>
<keyword evidence="7" id="KW-1185">Reference proteome</keyword>
<dbReference type="SUPFAM" id="SSF48403">
    <property type="entry name" value="Ankyrin repeat"/>
    <property type="match status" value="1"/>
</dbReference>
<dbReference type="PROSITE" id="PS50297">
    <property type="entry name" value="ANK_REP_REGION"/>
    <property type="match status" value="2"/>
</dbReference>
<dbReference type="PRINTS" id="PR01415">
    <property type="entry name" value="ANKYRIN"/>
</dbReference>
<dbReference type="InterPro" id="IPR002110">
    <property type="entry name" value="Ankyrin_rpt"/>
</dbReference>
<dbReference type="Pfam" id="PF12796">
    <property type="entry name" value="Ank_2"/>
    <property type="match status" value="1"/>
</dbReference>
<keyword evidence="1" id="KW-0677">Repeat</keyword>
<dbReference type="Gene3D" id="1.25.40.20">
    <property type="entry name" value="Ankyrin repeat-containing domain"/>
    <property type="match status" value="1"/>
</dbReference>
<keyword evidence="2 3" id="KW-0040">ANK repeat</keyword>
<feature type="chain" id="PRO_5045801921" evidence="5">
    <location>
        <begin position="28"/>
        <end position="266"/>
    </location>
</feature>
<name>A0ABT8EJD9_9BURK</name>
<sequence>MVIKRLFSFSVFFVALCASAFFSHAWADDSAWRVAIEQDRSQEVMRELAQGMDPNSRDSELNPALMVAIRNQSWGAYDVLLANRNTDIELANGRQETPMMYLALLGETKRLQALQQRGGQVNRLGWTPLHYAASKGHLDTVRYLLTQKAIVNAPAPNGTSPLMMAAFSGKRDVVDALLAAGADSRMQNAEHLKASDWARSAGHEQLASYLEEVEQGRQTPSSSVNSSANKPAPAQSQNKRSAVKPDASQGSARYFDLDRFDEPSTP</sequence>
<accession>A0ABT8EJD9</accession>
<proteinExistence type="predicted"/>
<evidence type="ECO:0000256" key="2">
    <source>
        <dbReference type="ARBA" id="ARBA00023043"/>
    </source>
</evidence>
<evidence type="ECO:0000256" key="5">
    <source>
        <dbReference type="SAM" id="SignalP"/>
    </source>
</evidence>
<feature type="region of interest" description="Disordered" evidence="4">
    <location>
        <begin position="212"/>
        <end position="266"/>
    </location>
</feature>
<dbReference type="SMART" id="SM00248">
    <property type="entry name" value="ANK"/>
    <property type="match status" value="4"/>
</dbReference>
<feature type="repeat" description="ANK" evidence="3">
    <location>
        <begin position="124"/>
        <end position="156"/>
    </location>
</feature>
<feature type="repeat" description="ANK" evidence="3">
    <location>
        <begin position="157"/>
        <end position="189"/>
    </location>
</feature>
<feature type="signal peptide" evidence="5">
    <location>
        <begin position="1"/>
        <end position="27"/>
    </location>
</feature>
<gene>
    <name evidence="6" type="ORF">LMS43_08915</name>
</gene>
<feature type="compositionally biased region" description="Basic and acidic residues" evidence="4">
    <location>
        <begin position="255"/>
        <end position="266"/>
    </location>
</feature>
<dbReference type="Proteomes" id="UP001168613">
    <property type="component" value="Unassembled WGS sequence"/>
</dbReference>
<protein>
    <submittedName>
        <fullName evidence="6">Ankyrin repeat domain-containing protein</fullName>
    </submittedName>
</protein>
<dbReference type="PANTHER" id="PTHR24171:SF9">
    <property type="entry name" value="ANKYRIN REPEAT DOMAIN-CONTAINING PROTEIN 39"/>
    <property type="match status" value="1"/>
</dbReference>
<evidence type="ECO:0000256" key="3">
    <source>
        <dbReference type="PROSITE-ProRule" id="PRU00023"/>
    </source>
</evidence>
<dbReference type="PROSITE" id="PS50088">
    <property type="entry name" value="ANK_REPEAT"/>
    <property type="match status" value="2"/>
</dbReference>
<evidence type="ECO:0000256" key="4">
    <source>
        <dbReference type="SAM" id="MobiDB-lite"/>
    </source>
</evidence>